<feature type="domain" description="Response regulatory" evidence="12">
    <location>
        <begin position="9"/>
        <end position="122"/>
    </location>
</feature>
<evidence type="ECO:0000256" key="5">
    <source>
        <dbReference type="ARBA" id="ARBA00023015"/>
    </source>
</evidence>
<dbReference type="GO" id="GO:0000976">
    <property type="term" value="F:transcription cis-regulatory region binding"/>
    <property type="evidence" value="ECO:0007669"/>
    <property type="project" value="TreeGrafter"/>
</dbReference>
<feature type="domain" description="OmpR/PhoB-type" evidence="13">
    <location>
        <begin position="135"/>
        <end position="234"/>
    </location>
</feature>
<evidence type="ECO:0000256" key="2">
    <source>
        <dbReference type="ARBA" id="ARBA00022490"/>
    </source>
</evidence>
<dbReference type="FunFam" id="3.40.50.2300:FF:000001">
    <property type="entry name" value="DNA-binding response regulator PhoB"/>
    <property type="match status" value="1"/>
</dbReference>
<dbReference type="InterPro" id="IPR036388">
    <property type="entry name" value="WH-like_DNA-bd_sf"/>
</dbReference>
<keyword evidence="2" id="KW-0963">Cytoplasm</keyword>
<dbReference type="GO" id="GO:0032993">
    <property type="term" value="C:protein-DNA complex"/>
    <property type="evidence" value="ECO:0007669"/>
    <property type="project" value="TreeGrafter"/>
</dbReference>
<evidence type="ECO:0000256" key="11">
    <source>
        <dbReference type="PROSITE-ProRule" id="PRU01091"/>
    </source>
</evidence>
<evidence type="ECO:0000256" key="6">
    <source>
        <dbReference type="ARBA" id="ARBA00023125"/>
    </source>
</evidence>
<dbReference type="EMBL" id="WESC01000013">
    <property type="protein sequence ID" value="KAB7739077.1"/>
    <property type="molecule type" value="Genomic_DNA"/>
</dbReference>
<organism evidence="14 15">
    <name type="scientific">Parvibaculum sedimenti</name>
    <dbReference type="NCBI Taxonomy" id="2608632"/>
    <lineage>
        <taxon>Bacteria</taxon>
        <taxon>Pseudomonadati</taxon>
        <taxon>Pseudomonadota</taxon>
        <taxon>Alphaproteobacteria</taxon>
        <taxon>Hyphomicrobiales</taxon>
        <taxon>Parvibaculaceae</taxon>
        <taxon>Parvibaculum</taxon>
    </lineage>
</organism>
<dbReference type="SUPFAM" id="SSF46894">
    <property type="entry name" value="C-terminal effector domain of the bipartite response regulators"/>
    <property type="match status" value="1"/>
</dbReference>
<dbReference type="Proteomes" id="UP000468901">
    <property type="component" value="Unassembled WGS sequence"/>
</dbReference>
<evidence type="ECO:0000313" key="14">
    <source>
        <dbReference type="EMBL" id="KAB7739077.1"/>
    </source>
</evidence>
<dbReference type="Pfam" id="PF00072">
    <property type="entry name" value="Response_reg"/>
    <property type="match status" value="1"/>
</dbReference>
<evidence type="ECO:0000259" key="13">
    <source>
        <dbReference type="PROSITE" id="PS51755"/>
    </source>
</evidence>
<dbReference type="InterPro" id="IPR016032">
    <property type="entry name" value="Sig_transdc_resp-reg_C-effctor"/>
</dbReference>
<keyword evidence="15" id="KW-1185">Reference proteome</keyword>
<evidence type="ECO:0000256" key="3">
    <source>
        <dbReference type="ARBA" id="ARBA00022553"/>
    </source>
</evidence>
<dbReference type="Pfam" id="PF00486">
    <property type="entry name" value="Trans_reg_C"/>
    <property type="match status" value="1"/>
</dbReference>
<evidence type="ECO:0000313" key="15">
    <source>
        <dbReference type="Proteomes" id="UP000468901"/>
    </source>
</evidence>
<dbReference type="InterPro" id="IPR039420">
    <property type="entry name" value="WalR-like"/>
</dbReference>
<dbReference type="InterPro" id="IPR001789">
    <property type="entry name" value="Sig_transdc_resp-reg_receiver"/>
</dbReference>
<dbReference type="RefSeq" id="WP_152216960.1">
    <property type="nucleotide sequence ID" value="NZ_JBAQYD010000097.1"/>
</dbReference>
<evidence type="ECO:0000256" key="9">
    <source>
        <dbReference type="ARBA" id="ARBA00067337"/>
    </source>
</evidence>
<reference evidence="14 15" key="1">
    <citation type="submission" date="2019-09" db="EMBL/GenBank/DDBJ databases">
        <title>Parvibaculum sedimenti sp. nov., isolated from sediment.</title>
        <authorList>
            <person name="Wang Y."/>
        </authorList>
    </citation>
    <scope>NUCLEOTIDE SEQUENCE [LARGE SCALE GENOMIC DNA]</scope>
    <source>
        <strain evidence="14 15">HXT-9</strain>
    </source>
</reference>
<sequence>MNASAHISGIVIVEDDREVGELVKAFLVKEGFDVRLARSGVEMDRALLEKHADLIILDLMLPGEDGLSICRRLRARSNVPILILTAKGDDIDKIIGLELGADDYMAKPFNPRELLARIRSILRRTVPAIVHGGEGERMRFGEFVLDLGARRLFRDGVELQLSTGDFDLLTVLVHHPQRLLSRDQLMDMTRGRSWEAFDRSIDVAMSRLRRKIEDDASLPAYIKTVRNVGYMLAVPAERV</sequence>
<name>A0A6N6VH84_9HYPH</name>
<keyword evidence="5" id="KW-0805">Transcription regulation</keyword>
<dbReference type="Gene3D" id="1.10.10.10">
    <property type="entry name" value="Winged helix-like DNA-binding domain superfamily/Winged helix DNA-binding domain"/>
    <property type="match status" value="1"/>
</dbReference>
<keyword evidence="6 11" id="KW-0238">DNA-binding</keyword>
<dbReference type="PANTHER" id="PTHR48111:SF4">
    <property type="entry name" value="DNA-BINDING DUAL TRANSCRIPTIONAL REGULATOR OMPR"/>
    <property type="match status" value="1"/>
</dbReference>
<keyword evidence="4" id="KW-0902">Two-component regulatory system</keyword>
<evidence type="ECO:0000256" key="10">
    <source>
        <dbReference type="PROSITE-ProRule" id="PRU00169"/>
    </source>
</evidence>
<evidence type="ECO:0000256" key="8">
    <source>
        <dbReference type="ARBA" id="ARBA00023163"/>
    </source>
</evidence>
<dbReference type="GO" id="GO:0005829">
    <property type="term" value="C:cytosol"/>
    <property type="evidence" value="ECO:0007669"/>
    <property type="project" value="TreeGrafter"/>
</dbReference>
<dbReference type="FunFam" id="1.10.10.10:FF:000099">
    <property type="entry name" value="Two-component system response regulator TorR"/>
    <property type="match status" value="1"/>
</dbReference>
<feature type="DNA-binding region" description="OmpR/PhoB-type" evidence="11">
    <location>
        <begin position="135"/>
        <end position="234"/>
    </location>
</feature>
<evidence type="ECO:0000256" key="7">
    <source>
        <dbReference type="ARBA" id="ARBA00023159"/>
    </source>
</evidence>
<evidence type="ECO:0000259" key="12">
    <source>
        <dbReference type="PROSITE" id="PS50110"/>
    </source>
</evidence>
<evidence type="ECO:0000256" key="4">
    <source>
        <dbReference type="ARBA" id="ARBA00023012"/>
    </source>
</evidence>
<proteinExistence type="predicted"/>
<keyword evidence="8" id="KW-0804">Transcription</keyword>
<dbReference type="InterPro" id="IPR011006">
    <property type="entry name" value="CheY-like_superfamily"/>
</dbReference>
<dbReference type="Gene3D" id="6.10.250.690">
    <property type="match status" value="1"/>
</dbReference>
<dbReference type="Gene3D" id="3.40.50.2300">
    <property type="match status" value="1"/>
</dbReference>
<dbReference type="SMART" id="SM00448">
    <property type="entry name" value="REC"/>
    <property type="match status" value="1"/>
</dbReference>
<evidence type="ECO:0000256" key="1">
    <source>
        <dbReference type="ARBA" id="ARBA00004496"/>
    </source>
</evidence>
<dbReference type="CDD" id="cd00383">
    <property type="entry name" value="trans_reg_C"/>
    <property type="match status" value="1"/>
</dbReference>
<dbReference type="PROSITE" id="PS50110">
    <property type="entry name" value="RESPONSE_REGULATORY"/>
    <property type="match status" value="1"/>
</dbReference>
<dbReference type="SMART" id="SM00862">
    <property type="entry name" value="Trans_reg_C"/>
    <property type="match status" value="1"/>
</dbReference>
<comment type="caution">
    <text evidence="14">The sequence shown here is derived from an EMBL/GenBank/DDBJ whole genome shotgun (WGS) entry which is preliminary data.</text>
</comment>
<dbReference type="SUPFAM" id="SSF52172">
    <property type="entry name" value="CheY-like"/>
    <property type="match status" value="1"/>
</dbReference>
<gene>
    <name evidence="14" type="ORF">F2P47_13785</name>
</gene>
<dbReference type="PROSITE" id="PS51755">
    <property type="entry name" value="OMPR_PHOB"/>
    <property type="match status" value="1"/>
</dbReference>
<dbReference type="AlphaFoldDB" id="A0A6N6VH84"/>
<feature type="modified residue" description="4-aspartylphosphate" evidence="10">
    <location>
        <position position="58"/>
    </location>
</feature>
<dbReference type="GO" id="GO:0000156">
    <property type="term" value="F:phosphorelay response regulator activity"/>
    <property type="evidence" value="ECO:0007669"/>
    <property type="project" value="TreeGrafter"/>
</dbReference>
<dbReference type="InterPro" id="IPR001867">
    <property type="entry name" value="OmpR/PhoB-type_DNA-bd"/>
</dbReference>
<protein>
    <recommendedName>
        <fullName evidence="9">Regulatory protein VirG</fullName>
    </recommendedName>
</protein>
<accession>A0A6N6VH84</accession>
<keyword evidence="7" id="KW-0010">Activator</keyword>
<keyword evidence="3 10" id="KW-0597">Phosphoprotein</keyword>
<comment type="subcellular location">
    <subcellularLocation>
        <location evidence="1">Cytoplasm</location>
    </subcellularLocation>
</comment>
<dbReference type="PANTHER" id="PTHR48111">
    <property type="entry name" value="REGULATOR OF RPOS"/>
    <property type="match status" value="1"/>
</dbReference>
<dbReference type="GO" id="GO:0006355">
    <property type="term" value="P:regulation of DNA-templated transcription"/>
    <property type="evidence" value="ECO:0007669"/>
    <property type="project" value="InterPro"/>
</dbReference>